<evidence type="ECO:0000313" key="2">
    <source>
        <dbReference type="Proteomes" id="UP001324287"/>
    </source>
</evidence>
<name>A0ABZ1B3J6_9ACTN</name>
<accession>A0ABZ1B3J6</accession>
<reference evidence="1 2" key="1">
    <citation type="submission" date="2023-12" db="EMBL/GenBank/DDBJ databases">
        <title>Blastococcus brunescens sp. nov., an actonobacterium isolated from sandstone collected in sahara desert.</title>
        <authorList>
            <person name="Gtari M."/>
            <person name="Ghodhbane F."/>
        </authorList>
    </citation>
    <scope>NUCLEOTIDE SEQUENCE [LARGE SCALE GENOMIC DNA]</scope>
    <source>
        <strain evidence="1 2">BMG 8361</strain>
    </source>
</reference>
<organism evidence="1 2">
    <name type="scientific">Blastococcus brunescens</name>
    <dbReference type="NCBI Taxonomy" id="1564165"/>
    <lineage>
        <taxon>Bacteria</taxon>
        <taxon>Bacillati</taxon>
        <taxon>Actinomycetota</taxon>
        <taxon>Actinomycetes</taxon>
        <taxon>Geodermatophilales</taxon>
        <taxon>Geodermatophilaceae</taxon>
        <taxon>Blastococcus</taxon>
    </lineage>
</organism>
<sequence length="90" mass="9980">MSSHPLQTLVAYKRDGRHYLLLWRDVEVESLRHGGQDLRVPAASVKIRLPTPRPAAVYIPRHSDVPVRTQPPRAEIAVGLAGDLVIVELG</sequence>
<protein>
    <submittedName>
        <fullName evidence="1">Uncharacterized protein</fullName>
    </submittedName>
</protein>
<evidence type="ECO:0000313" key="1">
    <source>
        <dbReference type="EMBL" id="WRL64358.1"/>
    </source>
</evidence>
<dbReference type="EMBL" id="CP141261">
    <property type="protein sequence ID" value="WRL64358.1"/>
    <property type="molecule type" value="Genomic_DNA"/>
</dbReference>
<gene>
    <name evidence="1" type="ORF">U6N30_00360</name>
</gene>
<dbReference type="RefSeq" id="WP_324275685.1">
    <property type="nucleotide sequence ID" value="NZ_CP141261.1"/>
</dbReference>
<keyword evidence="2" id="KW-1185">Reference proteome</keyword>
<proteinExistence type="predicted"/>
<dbReference type="Proteomes" id="UP001324287">
    <property type="component" value="Chromosome"/>
</dbReference>